<dbReference type="Proteomes" id="UP000256321">
    <property type="component" value="Unassembled WGS sequence"/>
</dbReference>
<comment type="caution">
    <text evidence="5">The sequence shown here is derived from an EMBL/GenBank/DDBJ whole genome shotgun (WGS) entry which is preliminary data.</text>
</comment>
<dbReference type="Gene3D" id="3.40.630.30">
    <property type="match status" value="1"/>
</dbReference>
<dbReference type="RefSeq" id="WP_115500781.1">
    <property type="nucleotide sequence ID" value="NZ_JACRTI010000052.1"/>
</dbReference>
<name>A0A3D8HAX6_9BACT</name>
<dbReference type="SUPFAM" id="SSF55729">
    <property type="entry name" value="Acyl-CoA N-acyltransferases (Nat)"/>
    <property type="match status" value="1"/>
</dbReference>
<evidence type="ECO:0000313" key="4">
    <source>
        <dbReference type="EMBL" id="MBC8603265.1"/>
    </source>
</evidence>
<accession>A0A3D8HAX6</accession>
<proteinExistence type="predicted"/>
<organism evidence="5 6">
    <name type="scientific">Parabacteroides acidifaciens</name>
    <dbReference type="NCBI Taxonomy" id="2290935"/>
    <lineage>
        <taxon>Bacteria</taxon>
        <taxon>Pseudomonadati</taxon>
        <taxon>Bacteroidota</taxon>
        <taxon>Bacteroidia</taxon>
        <taxon>Bacteroidales</taxon>
        <taxon>Tannerellaceae</taxon>
        <taxon>Parabacteroides</taxon>
    </lineage>
</organism>
<evidence type="ECO:0000313" key="7">
    <source>
        <dbReference type="Proteomes" id="UP000629596"/>
    </source>
</evidence>
<dbReference type="Proteomes" id="UP000629596">
    <property type="component" value="Unassembled WGS sequence"/>
</dbReference>
<evidence type="ECO:0000256" key="1">
    <source>
        <dbReference type="ARBA" id="ARBA00022649"/>
    </source>
</evidence>
<evidence type="ECO:0000313" key="5">
    <source>
        <dbReference type="EMBL" id="RDU48001.1"/>
    </source>
</evidence>
<keyword evidence="2 5" id="KW-0808">Transferase</keyword>
<dbReference type="InterPro" id="IPR016181">
    <property type="entry name" value="Acyl_CoA_acyltransferase"/>
</dbReference>
<keyword evidence="3" id="KW-0012">Acyltransferase</keyword>
<dbReference type="AlphaFoldDB" id="A0A3D8HAX6"/>
<dbReference type="GO" id="GO:0016746">
    <property type="term" value="F:acyltransferase activity"/>
    <property type="evidence" value="ECO:0007669"/>
    <property type="project" value="UniProtKB-KW"/>
</dbReference>
<protein>
    <submittedName>
        <fullName evidence="4 5">N-acetyltransferase</fullName>
    </submittedName>
</protein>
<reference evidence="5 6" key="1">
    <citation type="submission" date="2018-07" db="EMBL/GenBank/DDBJ databases">
        <title>Parabacteroides acidifaciens nov. sp., isolated from human feces.</title>
        <authorList>
            <person name="Wang Y.J."/>
        </authorList>
    </citation>
    <scope>NUCLEOTIDE SEQUENCE [LARGE SCALE GENOMIC DNA]</scope>
    <source>
        <strain evidence="5 6">426-9</strain>
    </source>
</reference>
<dbReference type="PANTHER" id="PTHR36449">
    <property type="entry name" value="ACETYLTRANSFERASE-RELATED"/>
    <property type="match status" value="1"/>
</dbReference>
<sequence>MQNNFLENSCTFSLLEPELLQNCKPFICGNNDLDDFFLNNSALYTAQLLGKTYCFRLDSDPSTIVCAFTVANDSIKVNFLPNSRKKKVTEAIPHIKRHRSYPAVLIGRLGVNEQFQSHHIGDILLNFIKDWFVSPENKTGCRFIVVDAYNQSKILHFYEKNKFQALFSSEAQEREYLTLPDTHPLYTRLMIFDLINLL</sequence>
<evidence type="ECO:0000256" key="3">
    <source>
        <dbReference type="ARBA" id="ARBA00023315"/>
    </source>
</evidence>
<evidence type="ECO:0000256" key="2">
    <source>
        <dbReference type="ARBA" id="ARBA00022679"/>
    </source>
</evidence>
<dbReference type="EMBL" id="JACRTI010000052">
    <property type="protein sequence ID" value="MBC8603265.1"/>
    <property type="molecule type" value="Genomic_DNA"/>
</dbReference>
<keyword evidence="1" id="KW-1277">Toxin-antitoxin system</keyword>
<dbReference type="PANTHER" id="PTHR36449:SF1">
    <property type="entry name" value="ACETYLTRANSFERASE"/>
    <property type="match status" value="1"/>
</dbReference>
<evidence type="ECO:0000313" key="6">
    <source>
        <dbReference type="Proteomes" id="UP000256321"/>
    </source>
</evidence>
<keyword evidence="7" id="KW-1185">Reference proteome</keyword>
<dbReference type="EMBL" id="QREV01000052">
    <property type="protein sequence ID" value="RDU48001.1"/>
    <property type="molecule type" value="Genomic_DNA"/>
</dbReference>
<reference evidence="4 7" key="2">
    <citation type="submission" date="2020-08" db="EMBL/GenBank/DDBJ databases">
        <title>Genome public.</title>
        <authorList>
            <person name="Liu C."/>
            <person name="Sun Q."/>
        </authorList>
    </citation>
    <scope>NUCLEOTIDE SEQUENCE [LARGE SCALE GENOMIC DNA]</scope>
    <source>
        <strain evidence="4 7">426_9</strain>
    </source>
</reference>
<gene>
    <name evidence="5" type="ORF">DWU89_16655</name>
    <name evidence="4" type="ORF">H8784_16250</name>
</gene>